<evidence type="ECO:0000313" key="1">
    <source>
        <dbReference type="EMBL" id="VFQ73116.1"/>
    </source>
</evidence>
<name>A0A484LA67_9ASTE</name>
<reference evidence="1 2" key="1">
    <citation type="submission" date="2018-04" db="EMBL/GenBank/DDBJ databases">
        <authorList>
            <person name="Vogel A."/>
        </authorList>
    </citation>
    <scope>NUCLEOTIDE SEQUENCE [LARGE SCALE GENOMIC DNA]</scope>
</reference>
<gene>
    <name evidence="1" type="ORF">CCAM_LOCUS14892</name>
</gene>
<dbReference type="AlphaFoldDB" id="A0A484LA67"/>
<proteinExistence type="predicted"/>
<dbReference type="OrthoDB" id="1741802at2759"/>
<dbReference type="Gene3D" id="3.60.10.10">
    <property type="entry name" value="Endonuclease/exonuclease/phosphatase"/>
    <property type="match status" value="1"/>
</dbReference>
<keyword evidence="2" id="KW-1185">Reference proteome</keyword>
<feature type="non-terminal residue" evidence="1">
    <location>
        <position position="564"/>
    </location>
</feature>
<feature type="non-terminal residue" evidence="1">
    <location>
        <position position="1"/>
    </location>
</feature>
<dbReference type="Proteomes" id="UP000595140">
    <property type="component" value="Unassembled WGS sequence"/>
</dbReference>
<organism evidence="1 2">
    <name type="scientific">Cuscuta campestris</name>
    <dbReference type="NCBI Taxonomy" id="132261"/>
    <lineage>
        <taxon>Eukaryota</taxon>
        <taxon>Viridiplantae</taxon>
        <taxon>Streptophyta</taxon>
        <taxon>Embryophyta</taxon>
        <taxon>Tracheophyta</taxon>
        <taxon>Spermatophyta</taxon>
        <taxon>Magnoliopsida</taxon>
        <taxon>eudicotyledons</taxon>
        <taxon>Gunneridae</taxon>
        <taxon>Pentapetalae</taxon>
        <taxon>asterids</taxon>
        <taxon>lamiids</taxon>
        <taxon>Solanales</taxon>
        <taxon>Convolvulaceae</taxon>
        <taxon>Cuscuteae</taxon>
        <taxon>Cuscuta</taxon>
        <taxon>Cuscuta subgen. Grammica</taxon>
        <taxon>Cuscuta sect. Cleistogrammica</taxon>
    </lineage>
</organism>
<dbReference type="PANTHER" id="PTHR33710:SF13">
    <property type="entry name" value="ENDONUCLEASE_EXONUCLEASE_PHOSPHATASE FAMILY PROTEIN"/>
    <property type="match status" value="1"/>
</dbReference>
<protein>
    <recommendedName>
        <fullName evidence="3">Endonuclease/exonuclease/phosphatase domain-containing protein</fullName>
    </recommendedName>
</protein>
<evidence type="ECO:0000313" key="2">
    <source>
        <dbReference type="Proteomes" id="UP000595140"/>
    </source>
</evidence>
<dbReference type="InterPro" id="IPR036691">
    <property type="entry name" value="Endo/exonu/phosph_ase_sf"/>
</dbReference>
<sequence length="564" mass="63567">IPFISPSLKPFNLASTSKDDFWVSKSYFNPLLHLDEDVQEKEPDLTPLYCHSDGHTEDRPFDTSEIRPLAMDTSHCSPNSLPFQKFRRSSLPRQTHNMETQSKSSKKVSWQVSASQLPAYSLKLGFPNHLSSNSNKRWMFWDPNQLLFISAEDEDQVSHCLFSLPHSPSSTILISCIYGSHTVVERRNLWRNLQHKSSLSSCWVVGEDFNVISSLKESKGQICPNTQGMDEFNSCIESCNLLCPEPSGGLFTWSGIRSSGKLWRRLDRILVNLSFQSTFSAFEVQHLPRACSNHKALLLSCSVNSDKGPSAFRFLNPWIHHTNFISIVKECWTKMPTVGGRHGLIAKLKGLKSCLKAWNKDEFGHIFDNLKNAEIYATTTQQLYEDNPTKASRVTAREANARLLLASHKEVVYWKQKANAKWLEHGDMNSKVFHAFANGKKRKLAINHIISPTGIGLSDSSQIRDAAITHFSKQFLAPAEPPPLHNLSHLPSLLSDEDNTMLTALPTLEEVKNAIWNLDSNSASGPDGYNGVFFRTTWDIIKEDMLKASQEFFLGFAIPHAFGS</sequence>
<dbReference type="SUPFAM" id="SSF56219">
    <property type="entry name" value="DNase I-like"/>
    <property type="match status" value="1"/>
</dbReference>
<evidence type="ECO:0008006" key="3">
    <source>
        <dbReference type="Google" id="ProtNLM"/>
    </source>
</evidence>
<dbReference type="PANTHER" id="PTHR33710">
    <property type="entry name" value="BNAC02G09200D PROTEIN"/>
    <property type="match status" value="1"/>
</dbReference>
<accession>A0A484LA67</accession>
<dbReference type="EMBL" id="OOIL02001141">
    <property type="protein sequence ID" value="VFQ73116.1"/>
    <property type="molecule type" value="Genomic_DNA"/>
</dbReference>